<keyword evidence="2" id="KW-0732">Signal</keyword>
<evidence type="ECO:0000313" key="4">
    <source>
        <dbReference type="Proteomes" id="UP000287144"/>
    </source>
</evidence>
<name>A0A428TZM3_9HYPO</name>
<evidence type="ECO:0000313" key="3">
    <source>
        <dbReference type="EMBL" id="RSM07472.1"/>
    </source>
</evidence>
<feature type="chain" id="PRO_5019454148" evidence="2">
    <location>
        <begin position="23"/>
        <end position="125"/>
    </location>
</feature>
<sequence length="125" mass="13575">MFLTKTLFLFILIAIFASSVYAAGESTTAVFSGTITTATIFILSSITAAQEKRSPSATQRAEEERYRVQIPGSDRPSSGHRPPRASMDSLPTANLQSMPMLAVQTSHSAFLLGTRQRDYSLLCAL</sequence>
<evidence type="ECO:0000256" key="2">
    <source>
        <dbReference type="SAM" id="SignalP"/>
    </source>
</evidence>
<organism evidence="3 4">
    <name type="scientific">Fusarium oligoseptatum</name>
    <dbReference type="NCBI Taxonomy" id="2604345"/>
    <lineage>
        <taxon>Eukaryota</taxon>
        <taxon>Fungi</taxon>
        <taxon>Dikarya</taxon>
        <taxon>Ascomycota</taxon>
        <taxon>Pezizomycotina</taxon>
        <taxon>Sordariomycetes</taxon>
        <taxon>Hypocreomycetidae</taxon>
        <taxon>Hypocreales</taxon>
        <taxon>Nectriaceae</taxon>
        <taxon>Fusarium</taxon>
        <taxon>Fusarium solani species complex</taxon>
    </lineage>
</organism>
<feature type="compositionally biased region" description="Basic and acidic residues" evidence="1">
    <location>
        <begin position="51"/>
        <end position="67"/>
    </location>
</feature>
<gene>
    <name evidence="3" type="ORF">CEP52_005177</name>
</gene>
<protein>
    <submittedName>
        <fullName evidence="3">Uncharacterized protein</fullName>
    </submittedName>
</protein>
<dbReference type="Proteomes" id="UP000287144">
    <property type="component" value="Unassembled WGS sequence"/>
</dbReference>
<dbReference type="AlphaFoldDB" id="A0A428TZM3"/>
<feature type="signal peptide" evidence="2">
    <location>
        <begin position="1"/>
        <end position="22"/>
    </location>
</feature>
<comment type="caution">
    <text evidence="3">The sequence shown here is derived from an EMBL/GenBank/DDBJ whole genome shotgun (WGS) entry which is preliminary data.</text>
</comment>
<proteinExistence type="predicted"/>
<evidence type="ECO:0000256" key="1">
    <source>
        <dbReference type="SAM" id="MobiDB-lite"/>
    </source>
</evidence>
<feature type="region of interest" description="Disordered" evidence="1">
    <location>
        <begin position="51"/>
        <end position="91"/>
    </location>
</feature>
<accession>A0A428TZM3</accession>
<keyword evidence="4" id="KW-1185">Reference proteome</keyword>
<reference evidence="3 4" key="1">
    <citation type="submission" date="2017-06" db="EMBL/GenBank/DDBJ databases">
        <title>Comparative genomic analysis of Ambrosia Fusariam Clade fungi.</title>
        <authorList>
            <person name="Stajich J.E."/>
            <person name="Carrillo J."/>
            <person name="Kijimoto T."/>
            <person name="Eskalen A."/>
            <person name="O'Donnell K."/>
            <person name="Kasson M."/>
        </authorList>
    </citation>
    <scope>NUCLEOTIDE SEQUENCE [LARGE SCALE GENOMIC DNA]</scope>
    <source>
        <strain evidence="3 4">NRRL62579</strain>
    </source>
</reference>
<dbReference type="EMBL" id="NKCK01000040">
    <property type="protein sequence ID" value="RSM07472.1"/>
    <property type="molecule type" value="Genomic_DNA"/>
</dbReference>